<dbReference type="EMBL" id="BLLK01000071">
    <property type="protein sequence ID" value="GFH61129.1"/>
    <property type="molecule type" value="Genomic_DNA"/>
</dbReference>
<name>A0AAD3HFD6_9STRA</name>
<organism evidence="2 3">
    <name type="scientific">Chaetoceros tenuissimus</name>
    <dbReference type="NCBI Taxonomy" id="426638"/>
    <lineage>
        <taxon>Eukaryota</taxon>
        <taxon>Sar</taxon>
        <taxon>Stramenopiles</taxon>
        <taxon>Ochrophyta</taxon>
        <taxon>Bacillariophyta</taxon>
        <taxon>Coscinodiscophyceae</taxon>
        <taxon>Chaetocerotophycidae</taxon>
        <taxon>Chaetocerotales</taxon>
        <taxon>Chaetocerotaceae</taxon>
        <taxon>Chaetoceros</taxon>
    </lineage>
</organism>
<protein>
    <submittedName>
        <fullName evidence="2">Uncharacterized protein</fullName>
    </submittedName>
</protein>
<dbReference type="Proteomes" id="UP001054902">
    <property type="component" value="Unassembled WGS sequence"/>
</dbReference>
<sequence>MQLTTFLSKHLYPKEFEIACDNQFSIMFNFHGQDCGATSQEELQSKMGSQGQKEIFSVIGVDSKPMTKRQQKDRNNHRKETKVMNNAVRGGPSSRQEPSRLEAVRSIQRHSKFGKKTCPRVLEGGRVCGGYIYSGGVCPTHGGGERKMCPQLLDNGRVCGKTIISGGHCPAHGGGSKGRCPQLLENGRVCGKTIISGGLYPAHGGGERKSMCPQLLDNGRVGGKHPCKGGFCTAHGGGKNNQNKRRKK</sequence>
<reference evidence="2 3" key="1">
    <citation type="journal article" date="2021" name="Sci. Rep.">
        <title>The genome of the diatom Chaetoceros tenuissimus carries an ancient integrated fragment of an extant virus.</title>
        <authorList>
            <person name="Hongo Y."/>
            <person name="Kimura K."/>
            <person name="Takaki Y."/>
            <person name="Yoshida Y."/>
            <person name="Baba S."/>
            <person name="Kobayashi G."/>
            <person name="Nagasaki K."/>
            <person name="Hano T."/>
            <person name="Tomaru Y."/>
        </authorList>
    </citation>
    <scope>NUCLEOTIDE SEQUENCE [LARGE SCALE GENOMIC DNA]</scope>
    <source>
        <strain evidence="2 3">NIES-3715</strain>
    </source>
</reference>
<gene>
    <name evidence="2" type="ORF">CTEN210_17605</name>
</gene>
<accession>A0AAD3HFD6</accession>
<proteinExistence type="predicted"/>
<feature type="compositionally biased region" description="Basic residues" evidence="1">
    <location>
        <begin position="66"/>
        <end position="80"/>
    </location>
</feature>
<feature type="region of interest" description="Disordered" evidence="1">
    <location>
        <begin position="65"/>
        <end position="100"/>
    </location>
</feature>
<dbReference type="AlphaFoldDB" id="A0AAD3HFD6"/>
<comment type="caution">
    <text evidence="2">The sequence shown here is derived from an EMBL/GenBank/DDBJ whole genome shotgun (WGS) entry which is preliminary data.</text>
</comment>
<keyword evidence="3" id="KW-1185">Reference proteome</keyword>
<evidence type="ECO:0000313" key="3">
    <source>
        <dbReference type="Proteomes" id="UP001054902"/>
    </source>
</evidence>
<evidence type="ECO:0000256" key="1">
    <source>
        <dbReference type="SAM" id="MobiDB-lite"/>
    </source>
</evidence>
<evidence type="ECO:0000313" key="2">
    <source>
        <dbReference type="EMBL" id="GFH61129.1"/>
    </source>
</evidence>